<reference evidence="18 19" key="1">
    <citation type="submission" date="2017-09" db="EMBL/GenBank/DDBJ databases">
        <authorList>
            <consortium name="International Durum Wheat Genome Sequencing Consortium (IDWGSC)"/>
            <person name="Milanesi L."/>
        </authorList>
    </citation>
    <scope>NUCLEOTIDE SEQUENCE [LARGE SCALE GENOMIC DNA]</scope>
    <source>
        <strain evidence="19">cv. Svevo</strain>
    </source>
</reference>
<keyword evidence="3 15" id="KW-0004">4Fe-4S</keyword>
<evidence type="ECO:0000256" key="5">
    <source>
        <dbReference type="ARBA" id="ARBA00022695"/>
    </source>
</evidence>
<dbReference type="InterPro" id="IPR042087">
    <property type="entry name" value="DNA_pol_B_thumb"/>
</dbReference>
<keyword evidence="16" id="KW-0472">Membrane</keyword>
<keyword evidence="10 15" id="KW-0239">DNA-directed DNA polymerase</keyword>
<evidence type="ECO:0000256" key="15">
    <source>
        <dbReference type="RuleBase" id="RU365029"/>
    </source>
</evidence>
<evidence type="ECO:0000256" key="2">
    <source>
        <dbReference type="ARBA" id="ARBA00005755"/>
    </source>
</evidence>
<evidence type="ECO:0000256" key="8">
    <source>
        <dbReference type="ARBA" id="ARBA00022771"/>
    </source>
</evidence>
<keyword evidence="8 15" id="KW-0863">Zinc-finger</keyword>
<evidence type="ECO:0000256" key="3">
    <source>
        <dbReference type="ARBA" id="ARBA00022485"/>
    </source>
</evidence>
<keyword evidence="6 15" id="KW-0235">DNA replication</keyword>
<dbReference type="SUPFAM" id="SSF56672">
    <property type="entry name" value="DNA/RNA polymerases"/>
    <property type="match status" value="1"/>
</dbReference>
<evidence type="ECO:0000256" key="6">
    <source>
        <dbReference type="ARBA" id="ARBA00022705"/>
    </source>
</evidence>
<sequence length="684" mass="77814">MVRFAMEQPQTMASYSVSDAVATYYLYMTYVHPFIFSLATIIPMSPDEVLRKGSGTLCEMLLMVQAFQANIICPNKHQADLEKFYNNRLVESETYIGGHVECLETGVFRSDLPTKFQLEPSAFEQLIENLDRDLQYAIAVEGKLDIDSVTNYDEVKDAIKQKLVSLRDHPTREECPLIYHLDVAAMYPNIILTNRLQPPSIVTDVDCTACDFNRPGKNCLRTLEWVWRGETYTAKKSDYHHIKRQIESEMIQTGGVTSSKPFLDLSKPEHLLKLKDRLKKYCQKAYKRVVDKPITEVREAGICMRENSFYVDTVRSFRDRRYEYKGLNKTWKGKLSEAKASGNSIKIQEAQDMVVLYDSLQLAHKCILNSFYGYVMRKGARWYSMEMAGVVTYTGAKIIQNARLLVDKIGRPLELDTDGIWCVLPGSFPENFTFKTKAEKKLTISYPCVMLNVDVARTNTNDQYQTLKDPVSKLYTTNSECSIEFEVDGPYKAMILPASKEEGILIKKRYAVFNEDGTLAELKGFEIKRRGELKLIKVFQAEVFDKFLHGSTLEECYAAVASVANRWLDLLDNQGIDISDSELLGFISESSTMSKSLVDYGEQKSCAVTTAKRLAEFLGDSMVKDKGLHCQYIVAREPQGTPVSERAVPVAIFETDAGNIFHANRCFCIPKLFNLLTFSCYPRI</sequence>
<keyword evidence="9 15" id="KW-0862">Zinc</keyword>
<evidence type="ECO:0000256" key="13">
    <source>
        <dbReference type="ARBA" id="ARBA00023125"/>
    </source>
</evidence>
<evidence type="ECO:0000313" key="18">
    <source>
        <dbReference type="EMBL" id="VAH15903.1"/>
    </source>
</evidence>
<keyword evidence="16" id="KW-1133">Transmembrane helix</keyword>
<keyword evidence="7 15" id="KW-0479">Metal-binding</keyword>
<dbReference type="EMBL" id="LT934112">
    <property type="protein sequence ID" value="VAH15903.1"/>
    <property type="molecule type" value="Genomic_DNA"/>
</dbReference>
<dbReference type="InterPro" id="IPR029703">
    <property type="entry name" value="POL2"/>
</dbReference>
<keyword evidence="5 15" id="KW-0548">Nucleotidyltransferase</keyword>
<dbReference type="FunFam" id="1.10.132.60:FF:000003">
    <property type="entry name" value="DNA polymerase epsilon catalytic subunit"/>
    <property type="match status" value="1"/>
</dbReference>
<keyword evidence="19" id="KW-1185">Reference proteome</keyword>
<dbReference type="EC" id="2.7.7.7" evidence="15"/>
<comment type="cofactor">
    <cofactor evidence="15">
        <name>[4Fe-4S] cluster</name>
        <dbReference type="ChEBI" id="CHEBI:49883"/>
    </cofactor>
</comment>
<evidence type="ECO:0000313" key="19">
    <source>
        <dbReference type="Proteomes" id="UP000324705"/>
    </source>
</evidence>
<dbReference type="GO" id="GO:0051539">
    <property type="term" value="F:4 iron, 4 sulfur cluster binding"/>
    <property type="evidence" value="ECO:0007669"/>
    <property type="project" value="UniProtKB-KW"/>
</dbReference>
<dbReference type="Gene3D" id="3.90.1600.10">
    <property type="entry name" value="Palm domain of DNA polymerase"/>
    <property type="match status" value="1"/>
</dbReference>
<keyword evidence="4 15" id="KW-0808">Transferase</keyword>
<dbReference type="InterPro" id="IPR012337">
    <property type="entry name" value="RNaseH-like_sf"/>
</dbReference>
<dbReference type="Gramene" id="TRITD1Bv1G086310.6">
    <property type="protein sequence ID" value="TRITD1Bv1G086310.6"/>
    <property type="gene ID" value="TRITD1Bv1G086310"/>
</dbReference>
<protein>
    <recommendedName>
        <fullName evidence="15">DNA polymerase epsilon catalytic subunit</fullName>
        <ecNumber evidence="15">2.7.7.7</ecNumber>
    </recommendedName>
</protein>
<dbReference type="GO" id="GO:0006287">
    <property type="term" value="P:base-excision repair, gap-filling"/>
    <property type="evidence" value="ECO:0007669"/>
    <property type="project" value="TreeGrafter"/>
</dbReference>
<keyword evidence="16" id="KW-0812">Transmembrane</keyword>
<comment type="subcellular location">
    <subcellularLocation>
        <location evidence="1 15">Nucleus</location>
    </subcellularLocation>
</comment>
<dbReference type="SUPFAM" id="SSF53098">
    <property type="entry name" value="Ribonuclease H-like"/>
    <property type="match status" value="1"/>
</dbReference>
<evidence type="ECO:0000259" key="17">
    <source>
        <dbReference type="Pfam" id="PF22634"/>
    </source>
</evidence>
<dbReference type="GO" id="GO:0045004">
    <property type="term" value="P:DNA replication proofreading"/>
    <property type="evidence" value="ECO:0007669"/>
    <property type="project" value="TreeGrafter"/>
</dbReference>
<evidence type="ECO:0000256" key="12">
    <source>
        <dbReference type="ARBA" id="ARBA00023014"/>
    </source>
</evidence>
<dbReference type="InterPro" id="IPR043502">
    <property type="entry name" value="DNA/RNA_pol_sf"/>
</dbReference>
<dbReference type="GO" id="GO:0000278">
    <property type="term" value="P:mitotic cell cycle"/>
    <property type="evidence" value="ECO:0007669"/>
    <property type="project" value="TreeGrafter"/>
</dbReference>
<dbReference type="FunFam" id="3.90.1600.10:FF:000006">
    <property type="entry name" value="DNA polymerase epsilon catalytic subunit"/>
    <property type="match status" value="1"/>
</dbReference>
<dbReference type="GO" id="GO:0003677">
    <property type="term" value="F:DNA binding"/>
    <property type="evidence" value="ECO:0007669"/>
    <property type="project" value="UniProtKB-KW"/>
</dbReference>
<dbReference type="InterPro" id="IPR036397">
    <property type="entry name" value="RNaseH_sf"/>
</dbReference>
<comment type="catalytic activity">
    <reaction evidence="15">
        <text>DNA(n) + a 2'-deoxyribonucleoside 5'-triphosphate = DNA(n+1) + diphosphate</text>
        <dbReference type="Rhea" id="RHEA:22508"/>
        <dbReference type="Rhea" id="RHEA-COMP:17339"/>
        <dbReference type="Rhea" id="RHEA-COMP:17340"/>
        <dbReference type="ChEBI" id="CHEBI:33019"/>
        <dbReference type="ChEBI" id="CHEBI:61560"/>
        <dbReference type="ChEBI" id="CHEBI:173112"/>
        <dbReference type="EC" id="2.7.7.7"/>
    </reaction>
</comment>
<dbReference type="GO" id="GO:0003887">
    <property type="term" value="F:DNA-directed DNA polymerase activity"/>
    <property type="evidence" value="ECO:0007669"/>
    <property type="project" value="UniProtKB-KW"/>
</dbReference>
<dbReference type="Proteomes" id="UP000324705">
    <property type="component" value="Chromosome 1B"/>
</dbReference>
<evidence type="ECO:0000256" key="4">
    <source>
        <dbReference type="ARBA" id="ARBA00022679"/>
    </source>
</evidence>
<dbReference type="GO" id="GO:0006297">
    <property type="term" value="P:nucleotide-excision repair, DNA gap filling"/>
    <property type="evidence" value="ECO:0007669"/>
    <property type="project" value="TreeGrafter"/>
</dbReference>
<proteinExistence type="inferred from homology"/>
<dbReference type="PANTHER" id="PTHR10670">
    <property type="entry name" value="DNA POLYMERASE EPSILON CATALYTIC SUBUNIT A"/>
    <property type="match status" value="1"/>
</dbReference>
<evidence type="ECO:0000256" key="7">
    <source>
        <dbReference type="ARBA" id="ARBA00022723"/>
    </source>
</evidence>
<keyword evidence="14 15" id="KW-0539">Nucleus</keyword>
<dbReference type="Gene3D" id="1.10.132.60">
    <property type="entry name" value="DNA polymerase family B, C-terminal domain"/>
    <property type="match status" value="1"/>
</dbReference>
<dbReference type="Pfam" id="PF22634">
    <property type="entry name" value="POL2_thumb"/>
    <property type="match status" value="1"/>
</dbReference>
<dbReference type="GO" id="GO:0008310">
    <property type="term" value="F:single-stranded DNA 3'-5' DNA exonuclease activity"/>
    <property type="evidence" value="ECO:0007669"/>
    <property type="project" value="TreeGrafter"/>
</dbReference>
<name>A0A9R0QQW2_TRITD</name>
<dbReference type="GO" id="GO:0008622">
    <property type="term" value="C:epsilon DNA polymerase complex"/>
    <property type="evidence" value="ECO:0007669"/>
    <property type="project" value="InterPro"/>
</dbReference>
<comment type="similarity">
    <text evidence="2 15">Belongs to the DNA polymerase type-B family.</text>
</comment>
<organism evidence="18 19">
    <name type="scientific">Triticum turgidum subsp. durum</name>
    <name type="common">Durum wheat</name>
    <name type="synonym">Triticum durum</name>
    <dbReference type="NCBI Taxonomy" id="4567"/>
    <lineage>
        <taxon>Eukaryota</taxon>
        <taxon>Viridiplantae</taxon>
        <taxon>Streptophyta</taxon>
        <taxon>Embryophyta</taxon>
        <taxon>Tracheophyta</taxon>
        <taxon>Spermatophyta</taxon>
        <taxon>Magnoliopsida</taxon>
        <taxon>Liliopsida</taxon>
        <taxon>Poales</taxon>
        <taxon>Poaceae</taxon>
        <taxon>BOP clade</taxon>
        <taxon>Pooideae</taxon>
        <taxon>Triticodae</taxon>
        <taxon>Triticeae</taxon>
        <taxon>Triticinae</taxon>
        <taxon>Triticum</taxon>
    </lineage>
</organism>
<feature type="transmembrane region" description="Helical" evidence="16">
    <location>
        <begin position="24"/>
        <end position="42"/>
    </location>
</feature>
<evidence type="ECO:0000256" key="14">
    <source>
        <dbReference type="ARBA" id="ARBA00023242"/>
    </source>
</evidence>
<evidence type="ECO:0000256" key="16">
    <source>
        <dbReference type="SAM" id="Phobius"/>
    </source>
</evidence>
<dbReference type="InterPro" id="IPR023211">
    <property type="entry name" value="DNA_pol_palm_dom_sf"/>
</dbReference>
<comment type="function">
    <text evidence="15">DNA polymerase II participates in chromosomal DNA replication.</text>
</comment>
<keyword evidence="12 15" id="KW-0411">Iron-sulfur</keyword>
<dbReference type="GO" id="GO:0006272">
    <property type="term" value="P:leading strand elongation"/>
    <property type="evidence" value="ECO:0007669"/>
    <property type="project" value="TreeGrafter"/>
</dbReference>
<dbReference type="InterPro" id="IPR055191">
    <property type="entry name" value="POL2_thumb"/>
</dbReference>
<dbReference type="AlphaFoldDB" id="A0A9R0QQW2"/>
<dbReference type="Gene3D" id="3.30.420.10">
    <property type="entry name" value="Ribonuclease H-like superfamily/Ribonuclease H"/>
    <property type="match status" value="1"/>
</dbReference>
<accession>A0A9R0QQW2</accession>
<feature type="domain" description="DNA polymerase epsilon ,catalytic subunit A thumb" evidence="17">
    <location>
        <begin position="529"/>
        <end position="657"/>
    </location>
</feature>
<dbReference type="CDD" id="cd05535">
    <property type="entry name" value="POLBc_epsilon"/>
    <property type="match status" value="1"/>
</dbReference>
<evidence type="ECO:0000256" key="9">
    <source>
        <dbReference type="ARBA" id="ARBA00022833"/>
    </source>
</evidence>
<dbReference type="GO" id="GO:0008270">
    <property type="term" value="F:zinc ion binding"/>
    <property type="evidence" value="ECO:0007669"/>
    <property type="project" value="UniProtKB-KW"/>
</dbReference>
<evidence type="ECO:0000256" key="10">
    <source>
        <dbReference type="ARBA" id="ARBA00022932"/>
    </source>
</evidence>
<evidence type="ECO:0000256" key="1">
    <source>
        <dbReference type="ARBA" id="ARBA00004123"/>
    </source>
</evidence>
<evidence type="ECO:0000256" key="11">
    <source>
        <dbReference type="ARBA" id="ARBA00023004"/>
    </source>
</evidence>
<keyword evidence="11 15" id="KW-0408">Iron</keyword>
<gene>
    <name evidence="18" type="ORF">TRITD_1Bv1G086310</name>
</gene>
<keyword evidence="13 15" id="KW-0238">DNA-binding</keyword>
<dbReference type="PANTHER" id="PTHR10670:SF0">
    <property type="entry name" value="DNA POLYMERASE EPSILON CATALYTIC SUBUNIT A"/>
    <property type="match status" value="1"/>
</dbReference>